<dbReference type="Proteomes" id="UP000530660">
    <property type="component" value="Unassembled WGS sequence"/>
</dbReference>
<proteinExistence type="predicted"/>
<dbReference type="SUPFAM" id="SSF82607">
    <property type="entry name" value="YbaB-like"/>
    <property type="match status" value="1"/>
</dbReference>
<dbReference type="Pfam" id="PF02575">
    <property type="entry name" value="YbaB_DNA_bd"/>
    <property type="match status" value="1"/>
</dbReference>
<comment type="caution">
    <text evidence="4">The sequence shown here is derived from an EMBL/GenBank/DDBJ whole genome shotgun (WGS) entry which is preliminary data.</text>
</comment>
<dbReference type="OrthoDB" id="2020094at2759"/>
<name>A0A7J7INM0_9RHOD</name>
<evidence type="ECO:0000256" key="3">
    <source>
        <dbReference type="SAM" id="MobiDB-lite"/>
    </source>
</evidence>
<accession>A0A7J7INM0</accession>
<evidence type="ECO:0000313" key="4">
    <source>
        <dbReference type="EMBL" id="KAF6004164.1"/>
    </source>
</evidence>
<keyword evidence="2" id="KW-0175">Coiled coil</keyword>
<keyword evidence="5" id="KW-1185">Reference proteome</keyword>
<evidence type="ECO:0000256" key="1">
    <source>
        <dbReference type="ARBA" id="ARBA00023125"/>
    </source>
</evidence>
<dbReference type="PANTHER" id="PTHR33449:SF1">
    <property type="entry name" value="NUCLEOID-ASSOCIATED PROTEIN YBAB"/>
    <property type="match status" value="1"/>
</dbReference>
<feature type="region of interest" description="Disordered" evidence="3">
    <location>
        <begin position="32"/>
        <end position="60"/>
    </location>
</feature>
<evidence type="ECO:0000313" key="5">
    <source>
        <dbReference type="Proteomes" id="UP000530660"/>
    </source>
</evidence>
<dbReference type="PANTHER" id="PTHR33449">
    <property type="entry name" value="NUCLEOID-ASSOCIATED PROTEIN YBAB"/>
    <property type="match status" value="1"/>
</dbReference>
<dbReference type="InterPro" id="IPR004401">
    <property type="entry name" value="YbaB/EbfC"/>
</dbReference>
<dbReference type="AlphaFoldDB" id="A0A7J7INM0"/>
<evidence type="ECO:0000256" key="2">
    <source>
        <dbReference type="SAM" id="Coils"/>
    </source>
</evidence>
<keyword evidence="1" id="KW-0238">DNA-binding</keyword>
<organism evidence="4 5">
    <name type="scientific">Cyanidiococcus yangmingshanensis</name>
    <dbReference type="NCBI Taxonomy" id="2690220"/>
    <lineage>
        <taxon>Eukaryota</taxon>
        <taxon>Rhodophyta</taxon>
        <taxon>Bangiophyceae</taxon>
        <taxon>Cyanidiales</taxon>
        <taxon>Cyanidiaceae</taxon>
        <taxon>Cyanidiococcus</taxon>
    </lineage>
</organism>
<gene>
    <name evidence="4" type="ORF">F1559_002960</name>
</gene>
<dbReference type="InterPro" id="IPR036894">
    <property type="entry name" value="YbaB-like_sf"/>
</dbReference>
<sequence length="132" mass="13700">MFISGSFPCSVSALARGAAVCPRGQARLRSVRASEDRPGWGVQHLQSNGESKDGKAGGKGGGLFGGLGNLMDAMKKAQEFSKSAQALQEELKNTEIEATSSDGRVRAVVSGQQIPIRVEVSDDLLAEGNPAG</sequence>
<feature type="coiled-coil region" evidence="2">
    <location>
        <begin position="70"/>
        <end position="104"/>
    </location>
</feature>
<protein>
    <submittedName>
        <fullName evidence="4">Uncharacterized protein</fullName>
    </submittedName>
</protein>
<dbReference type="GO" id="GO:0003677">
    <property type="term" value="F:DNA binding"/>
    <property type="evidence" value="ECO:0007669"/>
    <property type="project" value="UniProtKB-KW"/>
</dbReference>
<reference evidence="4 5" key="1">
    <citation type="journal article" date="2020" name="J. Phycol.">
        <title>Comparative genome analysis reveals Cyanidiococcus gen. nov., a new extremophilic red algal genus sister to Cyanidioschyzon (Cyanidioschyzonaceae, Rhodophyta).</title>
        <authorList>
            <person name="Liu S.-L."/>
            <person name="Chiang Y.-R."/>
            <person name="Yoon H.S."/>
            <person name="Fu H.-Y."/>
        </authorList>
    </citation>
    <scope>NUCLEOTIDE SEQUENCE [LARGE SCALE GENOMIC DNA]</scope>
    <source>
        <strain evidence="4 5">THAL066</strain>
    </source>
</reference>
<dbReference type="Gene3D" id="3.30.1310.10">
    <property type="entry name" value="Nucleoid-associated protein YbaB-like domain"/>
    <property type="match status" value="1"/>
</dbReference>
<dbReference type="EMBL" id="VWRR01000004">
    <property type="protein sequence ID" value="KAF6004164.1"/>
    <property type="molecule type" value="Genomic_DNA"/>
</dbReference>